<organism evidence="5 6">
    <name type="scientific">Letharia columbiana</name>
    <dbReference type="NCBI Taxonomy" id="112416"/>
    <lineage>
        <taxon>Eukaryota</taxon>
        <taxon>Fungi</taxon>
        <taxon>Dikarya</taxon>
        <taxon>Ascomycota</taxon>
        <taxon>Pezizomycotina</taxon>
        <taxon>Lecanoromycetes</taxon>
        <taxon>OSLEUM clade</taxon>
        <taxon>Lecanoromycetidae</taxon>
        <taxon>Lecanorales</taxon>
        <taxon>Lecanorineae</taxon>
        <taxon>Parmeliaceae</taxon>
        <taxon>Letharia</taxon>
    </lineage>
</organism>
<comment type="caution">
    <text evidence="5">The sequence shown here is derived from an EMBL/GenBank/DDBJ whole genome shotgun (WGS) entry which is preliminary data.</text>
</comment>
<evidence type="ECO:0000313" key="5">
    <source>
        <dbReference type="EMBL" id="KAF6236856.1"/>
    </source>
</evidence>
<keyword evidence="6" id="KW-1185">Reference proteome</keyword>
<feature type="transmembrane region" description="Helical" evidence="4">
    <location>
        <begin position="101"/>
        <end position="124"/>
    </location>
</feature>
<keyword evidence="4" id="KW-1133">Transmembrane helix</keyword>
<evidence type="ECO:0000256" key="3">
    <source>
        <dbReference type="ARBA" id="ARBA00035112"/>
    </source>
</evidence>
<dbReference type="GeneID" id="59286811"/>
<proteinExistence type="inferred from homology"/>
<protein>
    <recommendedName>
        <fullName evidence="7">Oxidase ustYa</fullName>
    </recommendedName>
</protein>
<dbReference type="EMBL" id="JACCJC010000017">
    <property type="protein sequence ID" value="KAF6236856.1"/>
    <property type="molecule type" value="Genomic_DNA"/>
</dbReference>
<evidence type="ECO:0000256" key="1">
    <source>
        <dbReference type="ARBA" id="ARBA00004685"/>
    </source>
</evidence>
<dbReference type="InterPro" id="IPR021765">
    <property type="entry name" value="UstYa-like"/>
</dbReference>
<keyword evidence="2" id="KW-0560">Oxidoreductase</keyword>
<comment type="similarity">
    <text evidence="3">Belongs to the ustYa family.</text>
</comment>
<dbReference type="GO" id="GO:0016491">
    <property type="term" value="F:oxidoreductase activity"/>
    <property type="evidence" value="ECO:0007669"/>
    <property type="project" value="UniProtKB-KW"/>
</dbReference>
<dbReference type="OrthoDB" id="3687641at2759"/>
<keyword evidence="4" id="KW-0812">Transmembrane</keyword>
<name>A0A8H6FY48_9LECA</name>
<dbReference type="Pfam" id="PF11807">
    <property type="entry name" value="UstYa"/>
    <property type="match status" value="1"/>
</dbReference>
<keyword evidence="4" id="KW-0472">Membrane</keyword>
<reference evidence="5 6" key="1">
    <citation type="journal article" date="2020" name="Genomics">
        <title>Complete, high-quality genomes from long-read metagenomic sequencing of two wolf lichen thalli reveals enigmatic genome architecture.</title>
        <authorList>
            <person name="McKenzie S.K."/>
            <person name="Walston R.F."/>
            <person name="Allen J.L."/>
        </authorList>
    </citation>
    <scope>NUCLEOTIDE SEQUENCE [LARGE SCALE GENOMIC DNA]</scope>
    <source>
        <strain evidence="5">WasteWater2</strain>
    </source>
</reference>
<dbReference type="PANTHER" id="PTHR33365">
    <property type="entry name" value="YALI0B05434P"/>
    <property type="match status" value="1"/>
</dbReference>
<evidence type="ECO:0000313" key="6">
    <source>
        <dbReference type="Proteomes" id="UP000578531"/>
    </source>
</evidence>
<gene>
    <name evidence="5" type="ORF">HO173_005147</name>
</gene>
<dbReference type="PANTHER" id="PTHR33365:SF11">
    <property type="entry name" value="TAT PATHWAY SIGNAL SEQUENCE"/>
    <property type="match status" value="1"/>
</dbReference>
<evidence type="ECO:0008006" key="7">
    <source>
        <dbReference type="Google" id="ProtNLM"/>
    </source>
</evidence>
<dbReference type="Proteomes" id="UP000578531">
    <property type="component" value="Unassembled WGS sequence"/>
</dbReference>
<sequence length="297" mass="33537">MNLFDPLIGVGKLNEFGDGFEWLGLWKGTYVESEYTIPTTVSPNPRPQHTGLCGMSVDWQRGFLGAYLSKSGGKDYVPLRTSEENKEEPGADLRPGKKSKWYIICVTLLVITSMIGSGGIGFALGNRRWSASKGNVDDFLIPPGDVRYPMVYNLTYTEEPSPETDAAWDSMFPKGVGFVKHPEVSPNLSGLAVFHELHCVNMLRVGYYAALNGNLADMQRVHDHNKRPDPHHLRHCFDYLRQSLMCSVDTNLEPVDFELGGVTGWEFRRTCRDFERVKGWAEEWRSWPEGIGESERL</sequence>
<dbReference type="RefSeq" id="XP_037166189.1">
    <property type="nucleotide sequence ID" value="XM_037307065.1"/>
</dbReference>
<dbReference type="GO" id="GO:0043386">
    <property type="term" value="P:mycotoxin biosynthetic process"/>
    <property type="evidence" value="ECO:0007669"/>
    <property type="project" value="InterPro"/>
</dbReference>
<evidence type="ECO:0000256" key="2">
    <source>
        <dbReference type="ARBA" id="ARBA00023002"/>
    </source>
</evidence>
<comment type="pathway">
    <text evidence="1">Mycotoxin biosynthesis.</text>
</comment>
<accession>A0A8H6FY48</accession>
<evidence type="ECO:0000256" key="4">
    <source>
        <dbReference type="SAM" id="Phobius"/>
    </source>
</evidence>
<dbReference type="AlphaFoldDB" id="A0A8H6FY48"/>